<proteinExistence type="evidence at transcript level"/>
<evidence type="ECO:0000313" key="13">
    <source>
        <dbReference type="EMBL" id="AFP01560.1"/>
    </source>
</evidence>
<organism evidence="13">
    <name type="scientific">Callorhinchus milii</name>
    <name type="common">Ghost shark</name>
    <dbReference type="NCBI Taxonomy" id="7868"/>
    <lineage>
        <taxon>Eukaryota</taxon>
        <taxon>Metazoa</taxon>
        <taxon>Chordata</taxon>
        <taxon>Craniata</taxon>
        <taxon>Vertebrata</taxon>
        <taxon>Chondrichthyes</taxon>
        <taxon>Holocephali</taxon>
        <taxon>Chimaeriformes</taxon>
        <taxon>Callorhinchidae</taxon>
        <taxon>Callorhinchus</taxon>
    </lineage>
</organism>
<feature type="transmembrane region" description="Helical" evidence="12">
    <location>
        <begin position="283"/>
        <end position="307"/>
    </location>
</feature>
<dbReference type="GeneID" id="103172676"/>
<evidence type="ECO:0000256" key="12">
    <source>
        <dbReference type="SAM" id="Phobius"/>
    </source>
</evidence>
<evidence type="ECO:0000256" key="7">
    <source>
        <dbReference type="ARBA" id="ARBA00022692"/>
    </source>
</evidence>
<evidence type="ECO:0000256" key="8">
    <source>
        <dbReference type="ARBA" id="ARBA00022824"/>
    </source>
</evidence>
<feature type="transmembrane region" description="Helical" evidence="12">
    <location>
        <begin position="364"/>
        <end position="387"/>
    </location>
</feature>
<keyword evidence="8" id="KW-0256">Endoplasmic reticulum</keyword>
<feature type="transmembrane region" description="Helical" evidence="12">
    <location>
        <begin position="46"/>
        <end position="68"/>
    </location>
</feature>
<keyword evidence="6" id="KW-0879">Wnt signaling pathway</keyword>
<name>V9KSZ6_CALMI</name>
<evidence type="ECO:0000256" key="2">
    <source>
        <dbReference type="ARBA" id="ARBA00004651"/>
    </source>
</evidence>
<feature type="transmembrane region" description="Helical" evidence="12">
    <location>
        <begin position="232"/>
        <end position="257"/>
    </location>
</feature>
<keyword evidence="11" id="KW-0675">Receptor</keyword>
<accession>V9KSZ6</accession>
<protein>
    <submittedName>
        <fullName evidence="13">Protein LMBR1L-like protein</fullName>
    </submittedName>
</protein>
<keyword evidence="9 12" id="KW-1133">Transmembrane helix</keyword>
<dbReference type="PRINTS" id="PR01692">
    <property type="entry name" value="LIPOCALINIMR"/>
</dbReference>
<evidence type="ECO:0000256" key="3">
    <source>
        <dbReference type="ARBA" id="ARBA00010487"/>
    </source>
</evidence>
<dbReference type="InterPro" id="IPR008075">
    <property type="entry name" value="LIMR"/>
</dbReference>
<dbReference type="PANTHER" id="PTHR12625:SF2">
    <property type="entry name" value="PROTEIN LMBR1L"/>
    <property type="match status" value="1"/>
</dbReference>
<dbReference type="GO" id="GO:0004888">
    <property type="term" value="F:transmembrane signaling receptor activity"/>
    <property type="evidence" value="ECO:0007669"/>
    <property type="project" value="TreeGrafter"/>
</dbReference>
<dbReference type="CTD" id="55716"/>
<feature type="transmembrane region" description="Helical" evidence="12">
    <location>
        <begin position="130"/>
        <end position="151"/>
    </location>
</feature>
<evidence type="ECO:0000256" key="4">
    <source>
        <dbReference type="ARBA" id="ARBA00022475"/>
    </source>
</evidence>
<evidence type="ECO:0000256" key="6">
    <source>
        <dbReference type="ARBA" id="ARBA00022687"/>
    </source>
</evidence>
<dbReference type="GO" id="GO:0005789">
    <property type="term" value="C:endoplasmic reticulum membrane"/>
    <property type="evidence" value="ECO:0007669"/>
    <property type="project" value="UniProtKB-SubCell"/>
</dbReference>
<keyword evidence="7 12" id="KW-0812">Transmembrane</keyword>
<reference evidence="13" key="1">
    <citation type="journal article" date="2014" name="Nature">
        <title>Elephant shark genome provides unique insights into gnathostome evolution.</title>
        <authorList>
            <consortium name="International Elephant Shark Genome Sequencing Consortium"/>
            <person name="Venkatesh B."/>
            <person name="Lee A.P."/>
            <person name="Ravi V."/>
            <person name="Maurya A.K."/>
            <person name="Lian M.M."/>
            <person name="Swann J.B."/>
            <person name="Ohta Y."/>
            <person name="Flajnik M.F."/>
            <person name="Sutoh Y."/>
            <person name="Kasahara M."/>
            <person name="Hoon S."/>
            <person name="Gangu V."/>
            <person name="Roy S.W."/>
            <person name="Irimia M."/>
            <person name="Korzh V."/>
            <person name="Kondrychyn I."/>
            <person name="Lim Z.W."/>
            <person name="Tay B.H."/>
            <person name="Tohari S."/>
            <person name="Kong K.W."/>
            <person name="Ho S."/>
            <person name="Lorente-Galdos B."/>
            <person name="Quilez J."/>
            <person name="Marques-Bonet T."/>
            <person name="Raney B.J."/>
            <person name="Ingham P.W."/>
            <person name="Tay A."/>
            <person name="Hillier L.W."/>
            <person name="Minx P."/>
            <person name="Boehm T."/>
            <person name="Wilson R.K."/>
            <person name="Brenner S."/>
            <person name="Warren W.C."/>
        </authorList>
    </citation>
    <scope>NUCLEOTIDE SEQUENCE</scope>
    <source>
        <tissue evidence="13">Liver</tissue>
    </source>
</reference>
<keyword evidence="10 12" id="KW-0472">Membrane</keyword>
<dbReference type="GO" id="GO:0005886">
    <property type="term" value="C:plasma membrane"/>
    <property type="evidence" value="ECO:0007669"/>
    <property type="project" value="UniProtKB-SubCell"/>
</dbReference>
<feature type="transmembrane region" description="Helical" evidence="12">
    <location>
        <begin position="327"/>
        <end position="344"/>
    </location>
</feature>
<dbReference type="RefSeq" id="XP_042200262.1">
    <property type="nucleotide sequence ID" value="XM_042344328.1"/>
</dbReference>
<feature type="transmembrane region" description="Helical" evidence="12">
    <location>
        <begin position="89"/>
        <end position="110"/>
    </location>
</feature>
<sequence length="429" mass="48056">MCTFTLAASVSAVFLLPFSIISNEILLSFPENYYMQWLNGSLVHGLWNLVFLFSNLSLVFLMPFAYFFTESEGFAGSKKGVMARVYETFVVLFLLSLLVLGIVWVASAIVDNDSACRESLYDLWEYSVPYLYSCISLFGVLLLLVCTPLGLSRMFTVTGQLLVKPRLLEDLDEQLHCTQFEEAAMLHKLNGQTPSCWVFLNMESLKTQFLAIHARRLKLEMRRRASPWQRNLGYPLAMLLLLALTGISVLMVGFHVLELLVDETAMPKALQAPRLGKDSLSMFGSFGAAVEVVLIFYLMLSSVVGFYSSPLFVKLAPRRQDTPLTKIIGNCVSLLVLSSALPVLSRTLGITNFDLLGEFGQFNWLGNFYIVFLYNMLFAGLTAMCLVKKFTRAVQAELLHAFGLDKLPLPVTRYCVPANGNKSPNKRNV</sequence>
<comment type="subcellular location">
    <subcellularLocation>
        <location evidence="2">Cell membrane</location>
        <topology evidence="2">Multi-pass membrane protein</topology>
    </subcellularLocation>
    <subcellularLocation>
        <location evidence="1">Endoplasmic reticulum membrane</location>
        <topology evidence="1">Multi-pass membrane protein</topology>
    </subcellularLocation>
</comment>
<keyword evidence="4" id="KW-1003">Cell membrane</keyword>
<dbReference type="Pfam" id="PF04791">
    <property type="entry name" value="LMBR1"/>
    <property type="match status" value="2"/>
</dbReference>
<dbReference type="GO" id="GO:0006898">
    <property type="term" value="P:receptor-mediated endocytosis"/>
    <property type="evidence" value="ECO:0007669"/>
    <property type="project" value="TreeGrafter"/>
</dbReference>
<dbReference type="GO" id="GO:0016055">
    <property type="term" value="P:Wnt signaling pathway"/>
    <property type="evidence" value="ECO:0007669"/>
    <property type="project" value="UniProtKB-KW"/>
</dbReference>
<dbReference type="EMBL" id="JW869042">
    <property type="protein sequence ID" value="AFP01560.1"/>
    <property type="molecule type" value="mRNA"/>
</dbReference>
<dbReference type="AlphaFoldDB" id="V9KSZ6"/>
<evidence type="ECO:0000256" key="10">
    <source>
        <dbReference type="ARBA" id="ARBA00023136"/>
    </source>
</evidence>
<evidence type="ECO:0000256" key="1">
    <source>
        <dbReference type="ARBA" id="ARBA00004477"/>
    </source>
</evidence>
<evidence type="ECO:0000256" key="9">
    <source>
        <dbReference type="ARBA" id="ARBA00022989"/>
    </source>
</evidence>
<evidence type="ECO:0000256" key="11">
    <source>
        <dbReference type="ARBA" id="ARBA00023170"/>
    </source>
</evidence>
<dbReference type="PANTHER" id="PTHR12625">
    <property type="entry name" value="LIPOCALIN-1 INTERACTING MEMBRANE RECEPTOR LIMR"/>
    <property type="match status" value="1"/>
</dbReference>
<evidence type="ECO:0000256" key="5">
    <source>
        <dbReference type="ARBA" id="ARBA00022583"/>
    </source>
</evidence>
<dbReference type="RefSeq" id="XP_042200261.1">
    <property type="nucleotide sequence ID" value="XM_042344327.1"/>
</dbReference>
<dbReference type="InterPro" id="IPR006876">
    <property type="entry name" value="LMBR1-like_membr_prot"/>
</dbReference>
<comment type="similarity">
    <text evidence="3">Belongs to the LIMR family.</text>
</comment>
<keyword evidence="5" id="KW-0254">Endocytosis</keyword>